<dbReference type="eggNOG" id="ENOG5032DWU">
    <property type="taxonomic scope" value="Bacteria"/>
</dbReference>
<feature type="domain" description="DUF1468" evidence="2">
    <location>
        <begin position="10"/>
        <end position="142"/>
    </location>
</feature>
<feature type="transmembrane region" description="Helical" evidence="1">
    <location>
        <begin position="37"/>
        <end position="56"/>
    </location>
</feature>
<sequence>MERAKVETGAALVSLLFSALGLFEAWGYSGEGGMMPRAIMALMVALSAIWCLQSVASLGRHPDRVISITPQQFRGAVLLTVAGLGLVFGMQYLGFYSTAIVILPAVAYGLGYREPKGLVIATALFIALLIVVFRIFLAVPLPAERLLSTFGG</sequence>
<evidence type="ECO:0000259" key="2">
    <source>
        <dbReference type="Pfam" id="PF07331"/>
    </source>
</evidence>
<accession>A0A1U9YZN8</accession>
<proteinExistence type="predicted"/>
<organism evidence="3 4">
    <name type="scientific">Martelella mediterranea DSM 17316</name>
    <dbReference type="NCBI Taxonomy" id="1122214"/>
    <lineage>
        <taxon>Bacteria</taxon>
        <taxon>Pseudomonadati</taxon>
        <taxon>Pseudomonadota</taxon>
        <taxon>Alphaproteobacteria</taxon>
        <taxon>Hyphomicrobiales</taxon>
        <taxon>Aurantimonadaceae</taxon>
        <taxon>Martelella</taxon>
    </lineage>
</organism>
<evidence type="ECO:0000313" key="3">
    <source>
        <dbReference type="EMBL" id="AQZ50913.1"/>
    </source>
</evidence>
<gene>
    <name evidence="3" type="ORF">Mame_01562</name>
</gene>
<name>A0A1U9YZN8_9HYPH</name>
<dbReference type="KEGG" id="mmed:Mame_01562"/>
<dbReference type="STRING" id="1122214.Mame_01562"/>
<feature type="transmembrane region" description="Helical" evidence="1">
    <location>
        <begin position="118"/>
        <end position="137"/>
    </location>
</feature>
<evidence type="ECO:0000256" key="1">
    <source>
        <dbReference type="SAM" id="Phobius"/>
    </source>
</evidence>
<feature type="transmembrane region" description="Helical" evidence="1">
    <location>
        <begin position="77"/>
        <end position="106"/>
    </location>
</feature>
<keyword evidence="1" id="KW-0812">Transmembrane</keyword>
<dbReference type="RefSeq" id="WP_018067372.1">
    <property type="nucleotide sequence ID" value="NZ_AQWH01000039.1"/>
</dbReference>
<dbReference type="Proteomes" id="UP000191135">
    <property type="component" value="Chromosome"/>
</dbReference>
<dbReference type="OrthoDB" id="8481547at2"/>
<keyword evidence="4" id="KW-1185">Reference proteome</keyword>
<protein>
    <submittedName>
        <fullName evidence="3">Tripartite tricarboxylate transporter TctB family protein</fullName>
    </submittedName>
</protein>
<keyword evidence="1" id="KW-1133">Transmembrane helix</keyword>
<dbReference type="EMBL" id="CP020330">
    <property type="protein sequence ID" value="AQZ50913.1"/>
    <property type="molecule type" value="Genomic_DNA"/>
</dbReference>
<keyword evidence="1" id="KW-0472">Membrane</keyword>
<dbReference type="InterPro" id="IPR009936">
    <property type="entry name" value="DUF1468"/>
</dbReference>
<evidence type="ECO:0000313" key="4">
    <source>
        <dbReference type="Proteomes" id="UP000191135"/>
    </source>
</evidence>
<dbReference type="AlphaFoldDB" id="A0A1U9YZN8"/>
<dbReference type="Pfam" id="PF07331">
    <property type="entry name" value="TctB"/>
    <property type="match status" value="1"/>
</dbReference>
<reference evidence="3 4" key="1">
    <citation type="submission" date="2017-03" db="EMBL/GenBank/DDBJ databases">
        <title>Foreign affairs: Plasmid Transfer between Roseobacters and Rhizobia.</title>
        <authorList>
            <person name="Bartling P."/>
            <person name="Bunk B."/>
            <person name="Overmann J."/>
            <person name="Brinkmann H."/>
            <person name="Petersen J."/>
        </authorList>
    </citation>
    <scope>NUCLEOTIDE SEQUENCE [LARGE SCALE GENOMIC DNA]</scope>
    <source>
        <strain evidence="3 4">MACL11</strain>
    </source>
</reference>